<evidence type="ECO:0000256" key="1">
    <source>
        <dbReference type="ARBA" id="ARBA00022618"/>
    </source>
</evidence>
<dbReference type="CDD" id="cd07185">
    <property type="entry name" value="OmpA_C-like"/>
    <property type="match status" value="1"/>
</dbReference>
<evidence type="ECO:0000256" key="8">
    <source>
        <dbReference type="HAMAP-Rule" id="MF_02204"/>
    </source>
</evidence>
<dbReference type="HAMAP" id="MF_02204">
    <property type="entry name" value="Pal"/>
    <property type="match status" value="1"/>
</dbReference>
<dbReference type="InterPro" id="IPR006690">
    <property type="entry name" value="OMPA-like_CS"/>
</dbReference>
<dbReference type="AlphaFoldDB" id="A0A1W6N4B4"/>
<dbReference type="NCBIfam" id="TIGR02802">
    <property type="entry name" value="Pal_lipo"/>
    <property type="match status" value="1"/>
</dbReference>
<dbReference type="Pfam" id="PF00691">
    <property type="entry name" value="OmpA"/>
    <property type="match status" value="1"/>
</dbReference>
<dbReference type="SUPFAM" id="SSF103088">
    <property type="entry name" value="OmpA-like"/>
    <property type="match status" value="1"/>
</dbReference>
<dbReference type="PANTHER" id="PTHR30329:SF21">
    <property type="entry name" value="LIPOPROTEIN YIAD-RELATED"/>
    <property type="match status" value="1"/>
</dbReference>
<dbReference type="Proteomes" id="UP000237351">
    <property type="component" value="Chromosome"/>
</dbReference>
<feature type="domain" description="OmpA-like" evidence="10">
    <location>
        <begin position="53"/>
        <end position="167"/>
    </location>
</feature>
<dbReference type="PRINTS" id="PR01021">
    <property type="entry name" value="OMPADOMAIN"/>
</dbReference>
<dbReference type="InterPro" id="IPR050330">
    <property type="entry name" value="Bact_OuterMem_StrucFunc"/>
</dbReference>
<evidence type="ECO:0000313" key="12">
    <source>
        <dbReference type="Proteomes" id="UP000237351"/>
    </source>
</evidence>
<keyword evidence="7 8" id="KW-0131">Cell cycle</keyword>
<keyword evidence="5 8" id="KW-0998">Cell outer membrane</keyword>
<dbReference type="PROSITE" id="PS51123">
    <property type="entry name" value="OMPA_2"/>
    <property type="match status" value="1"/>
</dbReference>
<evidence type="ECO:0000256" key="7">
    <source>
        <dbReference type="ARBA" id="ARBA00023306"/>
    </source>
</evidence>
<dbReference type="InterPro" id="IPR014169">
    <property type="entry name" value="Pal_lipo_C"/>
</dbReference>
<evidence type="ECO:0000256" key="5">
    <source>
        <dbReference type="ARBA" id="ARBA00023237"/>
    </source>
</evidence>
<keyword evidence="1 8" id="KW-0132">Cell division</keyword>
<comment type="similarity">
    <text evidence="8">Belongs to the Pal lipoprotein family.</text>
</comment>
<evidence type="ECO:0000256" key="3">
    <source>
        <dbReference type="ARBA" id="ARBA00023136"/>
    </source>
</evidence>
<dbReference type="KEGG" id="naf:GQ61_04355"/>
<proteinExistence type="inferred from homology"/>
<dbReference type="STRING" id="1414854.GQ61_04355"/>
<dbReference type="InterPro" id="IPR006665">
    <property type="entry name" value="OmpA-like"/>
</dbReference>
<feature type="region of interest" description="Disordered" evidence="9">
    <location>
        <begin position="30"/>
        <end position="56"/>
    </location>
</feature>
<evidence type="ECO:0000313" key="11">
    <source>
        <dbReference type="EMBL" id="ARN84662.1"/>
    </source>
</evidence>
<dbReference type="RefSeq" id="WP_085784121.1">
    <property type="nucleotide sequence ID" value="NZ_CP008743.1"/>
</dbReference>
<reference evidence="11 12" key="1">
    <citation type="submission" date="2014-06" db="EMBL/GenBank/DDBJ databases">
        <title>The genome of the endonuclear symbiont Nucleicultrix amoebiphila.</title>
        <authorList>
            <person name="Schulz F."/>
            <person name="Horn M."/>
        </authorList>
    </citation>
    <scope>NUCLEOTIDE SEQUENCE [LARGE SCALE GENOMIC DNA]</scope>
    <source>
        <strain evidence="11 12">FS5</strain>
    </source>
</reference>
<accession>A0A1W6N4B4</accession>
<dbReference type="InterPro" id="IPR036737">
    <property type="entry name" value="OmpA-like_sf"/>
</dbReference>
<evidence type="ECO:0000256" key="6">
    <source>
        <dbReference type="ARBA" id="ARBA00023288"/>
    </source>
</evidence>
<keyword evidence="12" id="KW-1185">Reference proteome</keyword>
<comment type="subunit">
    <text evidence="8">The Tol-Pal system is composed of five core proteins: the inner membrane proteins TolA, TolQ and TolR, the periplasmic protein TolB and the outer membrane protein Pal. They form a network linking the inner and outer membranes and the peptidoglycan layer.</text>
</comment>
<dbReference type="PROSITE" id="PS01068">
    <property type="entry name" value="OMPA_1"/>
    <property type="match status" value="1"/>
</dbReference>
<keyword evidence="6 8" id="KW-0449">Lipoprotein</keyword>
<organism evidence="11 12">
    <name type="scientific">Candidatus Nucleicultrix amoebiphila FS5</name>
    <dbReference type="NCBI Taxonomy" id="1414854"/>
    <lineage>
        <taxon>Bacteria</taxon>
        <taxon>Pseudomonadati</taxon>
        <taxon>Pseudomonadota</taxon>
        <taxon>Alphaproteobacteria</taxon>
        <taxon>Holosporales</taxon>
        <taxon>Candidatus Nucleicultricaceae</taxon>
        <taxon>Candidatus Nucleicultrix</taxon>
    </lineage>
</organism>
<dbReference type="InterPro" id="IPR006664">
    <property type="entry name" value="OMP_bac"/>
</dbReference>
<evidence type="ECO:0000256" key="4">
    <source>
        <dbReference type="ARBA" id="ARBA00023139"/>
    </source>
</evidence>
<dbReference type="OrthoDB" id="9809164at2"/>
<dbReference type="EMBL" id="CP008743">
    <property type="protein sequence ID" value="ARN84662.1"/>
    <property type="molecule type" value="Genomic_DNA"/>
</dbReference>
<dbReference type="GO" id="GO:0051301">
    <property type="term" value="P:cell division"/>
    <property type="evidence" value="ECO:0007669"/>
    <property type="project" value="UniProtKB-UniRule"/>
</dbReference>
<comment type="function">
    <text evidence="8">Part of the Tol-Pal system, which plays a role in outer membrane invagination during cell division and is important for maintaining outer membrane integrity.</text>
</comment>
<evidence type="ECO:0000256" key="2">
    <source>
        <dbReference type="ARBA" id="ARBA00022729"/>
    </source>
</evidence>
<protein>
    <recommendedName>
        <fullName evidence="8">Peptidoglycan-associated lipoprotein</fullName>
        <shortName evidence="8">PAL</shortName>
    </recommendedName>
</protein>
<keyword evidence="3 8" id="KW-0472">Membrane</keyword>
<sequence length="167" mass="18181">MRQKLLGALAIGMLVAGCESTEPYKQDTDMKGNTFGDWPAPSASAEGPVPGSREDFQKNVGDRVFFDTNKSHIDSAAKTTLSNQAAWLKKWPSVDVIVEGHADQRGTEEYNMGLGQRRAAAAKKVLLSHGVPAKTIEIISYGKTRPEDSAHTAEAWAKNRRAVTVIR</sequence>
<evidence type="ECO:0000256" key="9">
    <source>
        <dbReference type="SAM" id="MobiDB-lite"/>
    </source>
</evidence>
<evidence type="ECO:0000259" key="10">
    <source>
        <dbReference type="PROSITE" id="PS51123"/>
    </source>
</evidence>
<comment type="subcellular location">
    <subcellularLocation>
        <location evidence="8">Cell outer membrane</location>
        <topology evidence="8">Lipid-anchor</topology>
    </subcellularLocation>
</comment>
<dbReference type="GO" id="GO:0009279">
    <property type="term" value="C:cell outer membrane"/>
    <property type="evidence" value="ECO:0007669"/>
    <property type="project" value="UniProtKB-SubCell"/>
</dbReference>
<dbReference type="PROSITE" id="PS51257">
    <property type="entry name" value="PROKAR_LIPOPROTEIN"/>
    <property type="match status" value="1"/>
</dbReference>
<dbReference type="PANTHER" id="PTHR30329">
    <property type="entry name" value="STATOR ELEMENT OF FLAGELLAR MOTOR COMPLEX"/>
    <property type="match status" value="1"/>
</dbReference>
<keyword evidence="2 8" id="KW-0732">Signal</keyword>
<gene>
    <name evidence="8" type="primary">pal</name>
    <name evidence="11" type="ORF">GQ61_04355</name>
</gene>
<keyword evidence="4 8" id="KW-0564">Palmitate</keyword>
<dbReference type="InterPro" id="IPR039001">
    <property type="entry name" value="Pal"/>
</dbReference>
<dbReference type="Gene3D" id="3.30.1330.60">
    <property type="entry name" value="OmpA-like domain"/>
    <property type="match status" value="1"/>
</dbReference>
<name>A0A1W6N4B4_9PROT</name>